<evidence type="ECO:0000313" key="15">
    <source>
        <dbReference type="EMBL" id="CEP78714.1"/>
    </source>
</evidence>
<evidence type="ECO:0000256" key="12">
    <source>
        <dbReference type="HAMAP-Rule" id="MF_00138"/>
    </source>
</evidence>
<dbReference type="SUPFAM" id="SSF52440">
    <property type="entry name" value="PreATP-grasp domain"/>
    <property type="match status" value="1"/>
</dbReference>
<dbReference type="InterPro" id="IPR000115">
    <property type="entry name" value="PRibGlycinamide_synth"/>
</dbReference>
<dbReference type="EC" id="6.3.4.13" evidence="4 12"/>
<dbReference type="RefSeq" id="WP_045088107.1">
    <property type="nucleotide sequence ID" value="NZ_LN824141.1"/>
</dbReference>
<dbReference type="PATRIC" id="fig|1006576.9.peg.1418"/>
<dbReference type="STRING" id="1006576.DTL3_1420"/>
<evidence type="ECO:0000256" key="3">
    <source>
        <dbReference type="ARBA" id="ARBA00005174"/>
    </source>
</evidence>
<dbReference type="GO" id="GO:0009113">
    <property type="term" value="P:purine nucleobase biosynthetic process"/>
    <property type="evidence" value="ECO:0007669"/>
    <property type="project" value="InterPro"/>
</dbReference>
<evidence type="ECO:0000256" key="4">
    <source>
        <dbReference type="ARBA" id="ARBA00013255"/>
    </source>
</evidence>
<dbReference type="HAMAP" id="MF_00138">
    <property type="entry name" value="GARS"/>
    <property type="match status" value="1"/>
</dbReference>
<dbReference type="SMART" id="SM01210">
    <property type="entry name" value="GARS_C"/>
    <property type="match status" value="1"/>
</dbReference>
<keyword evidence="5 12" id="KW-0436">Ligase</keyword>
<dbReference type="InterPro" id="IPR011054">
    <property type="entry name" value="Rudment_hybrid_motif"/>
</dbReference>
<protein>
    <recommendedName>
        <fullName evidence="4 12">Phosphoribosylamine--glycine ligase</fullName>
        <ecNumber evidence="4 12">6.3.4.13</ecNumber>
    </recommendedName>
    <alternativeName>
        <fullName evidence="12">GARS</fullName>
    </alternativeName>
    <alternativeName>
        <fullName evidence="10 12">Glycinamide ribonucleotide synthetase</fullName>
    </alternativeName>
    <alternativeName>
        <fullName evidence="11 12">Phosphoribosylglycinamide synthetase</fullName>
    </alternativeName>
</protein>
<feature type="domain" description="ATP-grasp" evidence="14">
    <location>
        <begin position="107"/>
        <end position="313"/>
    </location>
</feature>
<dbReference type="Proteomes" id="UP000032809">
    <property type="component" value="Chromosome I"/>
</dbReference>
<keyword evidence="8 13" id="KW-0067">ATP-binding</keyword>
<dbReference type="PANTHER" id="PTHR43472:SF1">
    <property type="entry name" value="PHOSPHORIBOSYLAMINE--GLYCINE LIGASE, CHLOROPLASTIC"/>
    <property type="match status" value="1"/>
</dbReference>
<evidence type="ECO:0000256" key="6">
    <source>
        <dbReference type="ARBA" id="ARBA00022741"/>
    </source>
</evidence>
<reference evidence="16" key="1">
    <citation type="submission" date="2014-11" db="EMBL/GenBank/DDBJ databases">
        <authorList>
            <person name="Wibberg D."/>
        </authorList>
    </citation>
    <scope>NUCLEOTIDE SEQUENCE [LARGE SCALE GENOMIC DNA]</scope>
    <source>
        <strain evidence="16">L3</strain>
    </source>
</reference>
<comment type="similarity">
    <text evidence="9 12">Belongs to the GARS family.</text>
</comment>
<name>A0A0C7P4C6_DEFTU</name>
<dbReference type="OrthoDB" id="9807240at2"/>
<dbReference type="Gene3D" id="3.30.470.20">
    <property type="entry name" value="ATP-grasp fold, B domain"/>
    <property type="match status" value="1"/>
</dbReference>
<evidence type="ECO:0000256" key="2">
    <source>
        <dbReference type="ARBA" id="ARBA00001946"/>
    </source>
</evidence>
<dbReference type="KEGG" id="dtn:DTL3_1420"/>
<dbReference type="EMBL" id="LN824141">
    <property type="protein sequence ID" value="CEP78714.1"/>
    <property type="molecule type" value="Genomic_DNA"/>
</dbReference>
<evidence type="ECO:0000256" key="8">
    <source>
        <dbReference type="ARBA" id="ARBA00022840"/>
    </source>
</evidence>
<keyword evidence="16" id="KW-1185">Reference proteome</keyword>
<dbReference type="Pfam" id="PF02843">
    <property type="entry name" value="GARS_C"/>
    <property type="match status" value="1"/>
</dbReference>
<sequence length="412" mass="46339">MKVLIVGKGGREHALAWKFAQSDLVEQVFVAPGNEGISLEKKCILVNAITIEQIFNFAKDEKIDLTFVGSEDYLANGIVDKFQEANLTIIGPEKKSARLESSKIFSKQFMKRNNIQTANFEIYENSNEAINYAKTINYPVVIKADGLASGKGVFICNHFNEACDAVKSLMEESKFLEAGKKIVIEDYLNGFEASLFLVLDGNNYKILTYSKDHKKLLNGDKGPNTGGLGAITPHPDINERMKKLINEKIIIPTVEGLRKEDLFYKGILYIGLLIENGEPYVLEYNVRLGDPEAQSILYLLKSDLVDLCKGIIETKIINSEIEWHNGYSLCLVLCSKGYPLSYKKGEKITFQSNINSKIFFSGVKKEGMDLLTDGGRVLSIVNRSETLEKVREVIYEDAQKIDFESKYYRSDL</sequence>
<dbReference type="InterPro" id="IPR011761">
    <property type="entry name" value="ATP-grasp"/>
</dbReference>
<evidence type="ECO:0000313" key="16">
    <source>
        <dbReference type="Proteomes" id="UP000032809"/>
    </source>
</evidence>
<dbReference type="InterPro" id="IPR020559">
    <property type="entry name" value="PRibGlycinamide_synth_CS"/>
</dbReference>
<dbReference type="GO" id="GO:0006189">
    <property type="term" value="P:'de novo' IMP biosynthetic process"/>
    <property type="evidence" value="ECO:0007669"/>
    <property type="project" value="UniProtKB-UniRule"/>
</dbReference>
<dbReference type="InterPro" id="IPR016185">
    <property type="entry name" value="PreATP-grasp_dom_sf"/>
</dbReference>
<dbReference type="GO" id="GO:0004637">
    <property type="term" value="F:phosphoribosylamine-glycine ligase activity"/>
    <property type="evidence" value="ECO:0007669"/>
    <property type="project" value="UniProtKB-UniRule"/>
</dbReference>
<dbReference type="GO" id="GO:0046872">
    <property type="term" value="F:metal ion binding"/>
    <property type="evidence" value="ECO:0007669"/>
    <property type="project" value="InterPro"/>
</dbReference>
<accession>A0A0C7P4C6</accession>
<evidence type="ECO:0000256" key="10">
    <source>
        <dbReference type="ARBA" id="ARBA00042242"/>
    </source>
</evidence>
<keyword evidence="6 13" id="KW-0547">Nucleotide-binding</keyword>
<dbReference type="SMART" id="SM01209">
    <property type="entry name" value="GARS_A"/>
    <property type="match status" value="1"/>
</dbReference>
<dbReference type="PROSITE" id="PS00184">
    <property type="entry name" value="GARS"/>
    <property type="match status" value="1"/>
</dbReference>
<dbReference type="SUPFAM" id="SSF56059">
    <property type="entry name" value="Glutathione synthetase ATP-binding domain-like"/>
    <property type="match status" value="1"/>
</dbReference>
<dbReference type="InterPro" id="IPR020561">
    <property type="entry name" value="PRibGlycinamid_synth_ATP-grasp"/>
</dbReference>
<dbReference type="HOGENOM" id="CLU_027420_3_1_0"/>
<dbReference type="UniPathway" id="UPA00074">
    <property type="reaction ID" value="UER00125"/>
</dbReference>
<dbReference type="Pfam" id="PF02844">
    <property type="entry name" value="GARS_N"/>
    <property type="match status" value="1"/>
</dbReference>
<dbReference type="PANTHER" id="PTHR43472">
    <property type="entry name" value="PHOSPHORIBOSYLAMINE--GLYCINE LIGASE"/>
    <property type="match status" value="1"/>
</dbReference>
<comment type="cofactor">
    <cofactor evidence="1">
        <name>Mn(2+)</name>
        <dbReference type="ChEBI" id="CHEBI:29035"/>
    </cofactor>
</comment>
<dbReference type="PROSITE" id="PS50975">
    <property type="entry name" value="ATP_GRASP"/>
    <property type="match status" value="1"/>
</dbReference>
<evidence type="ECO:0000256" key="7">
    <source>
        <dbReference type="ARBA" id="ARBA00022755"/>
    </source>
</evidence>
<dbReference type="InterPro" id="IPR013815">
    <property type="entry name" value="ATP_grasp_subdomain_1"/>
</dbReference>
<evidence type="ECO:0000256" key="13">
    <source>
        <dbReference type="PROSITE-ProRule" id="PRU00409"/>
    </source>
</evidence>
<comment type="cofactor">
    <cofactor evidence="2">
        <name>Mg(2+)</name>
        <dbReference type="ChEBI" id="CHEBI:18420"/>
    </cofactor>
</comment>
<evidence type="ECO:0000259" key="14">
    <source>
        <dbReference type="PROSITE" id="PS50975"/>
    </source>
</evidence>
<dbReference type="SUPFAM" id="SSF51246">
    <property type="entry name" value="Rudiment single hybrid motif"/>
    <property type="match status" value="1"/>
</dbReference>
<evidence type="ECO:0000256" key="5">
    <source>
        <dbReference type="ARBA" id="ARBA00022598"/>
    </source>
</evidence>
<dbReference type="AlphaFoldDB" id="A0A0C7P4C6"/>
<proteinExistence type="inferred from homology"/>
<dbReference type="NCBIfam" id="TIGR00877">
    <property type="entry name" value="purD"/>
    <property type="match status" value="1"/>
</dbReference>
<evidence type="ECO:0000256" key="11">
    <source>
        <dbReference type="ARBA" id="ARBA00042864"/>
    </source>
</evidence>
<evidence type="ECO:0000256" key="9">
    <source>
        <dbReference type="ARBA" id="ARBA00038345"/>
    </source>
</evidence>
<dbReference type="Gene3D" id="3.30.1490.20">
    <property type="entry name" value="ATP-grasp fold, A domain"/>
    <property type="match status" value="1"/>
</dbReference>
<dbReference type="InterPro" id="IPR020560">
    <property type="entry name" value="PRibGlycinamide_synth_C-dom"/>
</dbReference>
<comment type="pathway">
    <text evidence="3 12">Purine metabolism; IMP biosynthesis via de novo pathway; N(1)-(5-phospho-D-ribosyl)glycinamide from 5-phospho-alpha-D-ribose 1-diphosphate: step 2/2.</text>
</comment>
<organism evidence="15 16">
    <name type="scientific">Defluviitoga tunisiensis</name>
    <dbReference type="NCBI Taxonomy" id="1006576"/>
    <lineage>
        <taxon>Bacteria</taxon>
        <taxon>Thermotogati</taxon>
        <taxon>Thermotogota</taxon>
        <taxon>Thermotogae</taxon>
        <taxon>Petrotogales</taxon>
        <taxon>Petrotogaceae</taxon>
        <taxon>Defluviitoga</taxon>
    </lineage>
</organism>
<gene>
    <name evidence="12 15" type="primary">purD</name>
    <name evidence="15" type="ORF">DTL3_1420</name>
</gene>
<comment type="catalytic activity">
    <reaction evidence="12">
        <text>5-phospho-beta-D-ribosylamine + glycine + ATP = N(1)-(5-phospho-beta-D-ribosyl)glycinamide + ADP + phosphate + H(+)</text>
        <dbReference type="Rhea" id="RHEA:17453"/>
        <dbReference type="ChEBI" id="CHEBI:15378"/>
        <dbReference type="ChEBI" id="CHEBI:30616"/>
        <dbReference type="ChEBI" id="CHEBI:43474"/>
        <dbReference type="ChEBI" id="CHEBI:57305"/>
        <dbReference type="ChEBI" id="CHEBI:58681"/>
        <dbReference type="ChEBI" id="CHEBI:143788"/>
        <dbReference type="ChEBI" id="CHEBI:456216"/>
        <dbReference type="EC" id="6.3.4.13"/>
    </reaction>
</comment>
<dbReference type="Gene3D" id="3.90.600.10">
    <property type="entry name" value="Phosphoribosylglycinamide synthetase, C-terminal domain"/>
    <property type="match status" value="1"/>
</dbReference>
<dbReference type="GO" id="GO:0005524">
    <property type="term" value="F:ATP binding"/>
    <property type="evidence" value="ECO:0007669"/>
    <property type="project" value="UniProtKB-UniRule"/>
</dbReference>
<dbReference type="InterPro" id="IPR020562">
    <property type="entry name" value="PRibGlycinamide_synth_N"/>
</dbReference>
<dbReference type="Gene3D" id="3.40.50.20">
    <property type="match status" value="1"/>
</dbReference>
<keyword evidence="7 12" id="KW-0658">Purine biosynthesis</keyword>
<dbReference type="InterPro" id="IPR037123">
    <property type="entry name" value="PRibGlycinamide_synth_C_sf"/>
</dbReference>
<evidence type="ECO:0000256" key="1">
    <source>
        <dbReference type="ARBA" id="ARBA00001936"/>
    </source>
</evidence>
<dbReference type="Pfam" id="PF01071">
    <property type="entry name" value="GARS_A"/>
    <property type="match status" value="1"/>
</dbReference>